<sequence length="90" mass="9853">MKKGDTQKLLKFQDIIGPIFSNPPKPMAAKALPETSLQHAGRFMGGACATRRIDSGASIEISRPHPCNFPSRMHLGKREKHPPDGHENPA</sequence>
<comment type="caution">
    <text evidence="2">The sequence shown here is derived from an EMBL/GenBank/DDBJ whole genome shotgun (WGS) entry which is preliminary data.</text>
</comment>
<gene>
    <name evidence="2" type="ORF">C3920_00150</name>
</gene>
<organism evidence="2 3">
    <name type="scientific">Novacetimonas pomaceti</name>
    <dbReference type="NCBI Taxonomy" id="2021998"/>
    <lineage>
        <taxon>Bacteria</taxon>
        <taxon>Pseudomonadati</taxon>
        <taxon>Pseudomonadota</taxon>
        <taxon>Alphaproteobacteria</taxon>
        <taxon>Acetobacterales</taxon>
        <taxon>Acetobacteraceae</taxon>
        <taxon>Novacetimonas</taxon>
    </lineage>
</organism>
<protein>
    <submittedName>
        <fullName evidence="2">Uncharacterized protein</fullName>
    </submittedName>
</protein>
<proteinExistence type="predicted"/>
<evidence type="ECO:0000313" key="3">
    <source>
        <dbReference type="Proteomes" id="UP000248116"/>
    </source>
</evidence>
<accession>A0ABX5PA79</accession>
<keyword evidence="3" id="KW-1185">Reference proteome</keyword>
<evidence type="ECO:0000313" key="2">
    <source>
        <dbReference type="EMBL" id="PYD49291.1"/>
    </source>
</evidence>
<feature type="compositionally biased region" description="Basic and acidic residues" evidence="1">
    <location>
        <begin position="81"/>
        <end position="90"/>
    </location>
</feature>
<name>A0ABX5PA79_9PROT</name>
<feature type="region of interest" description="Disordered" evidence="1">
    <location>
        <begin position="61"/>
        <end position="90"/>
    </location>
</feature>
<dbReference type="EMBL" id="PRCW01000003">
    <property type="protein sequence ID" value="PYD49291.1"/>
    <property type="molecule type" value="Genomic_DNA"/>
</dbReference>
<dbReference type="Proteomes" id="UP000248116">
    <property type="component" value="Unassembled WGS sequence"/>
</dbReference>
<evidence type="ECO:0000256" key="1">
    <source>
        <dbReference type="SAM" id="MobiDB-lite"/>
    </source>
</evidence>
<reference evidence="2 3" key="1">
    <citation type="submission" date="2018-02" db="EMBL/GenBank/DDBJ databases">
        <authorList>
            <person name="Skraban J."/>
            <person name="Trcek J."/>
        </authorList>
    </citation>
    <scope>NUCLEOTIDE SEQUENCE [LARGE SCALE GENOMIC DNA]</scope>
    <source>
        <strain evidence="2 3">AV446</strain>
    </source>
</reference>